<dbReference type="Gene3D" id="3.40.50.10860">
    <property type="entry name" value="Leucine Dehydrogenase, chain A, domain 1"/>
    <property type="match status" value="1"/>
</dbReference>
<dbReference type="RefSeq" id="WP_305449526.1">
    <property type="nucleotide sequence ID" value="NZ_CP117454.1"/>
</dbReference>
<evidence type="ECO:0000256" key="1">
    <source>
        <dbReference type="ARBA" id="ARBA00004871"/>
    </source>
</evidence>
<dbReference type="PANTHER" id="PTHR21089:SF1">
    <property type="entry name" value="BIFUNCTIONAL 3-DEHYDROQUINATE DEHYDRATASE_SHIKIMATE DEHYDROGENASE, CHLOROPLASTIC"/>
    <property type="match status" value="1"/>
</dbReference>
<evidence type="ECO:0000256" key="4">
    <source>
        <dbReference type="ARBA" id="ARBA00023141"/>
    </source>
</evidence>
<evidence type="ECO:0000256" key="3">
    <source>
        <dbReference type="ARBA" id="ARBA00023002"/>
    </source>
</evidence>
<keyword evidence="4" id="KW-0028">Amino-acid biosynthesis</keyword>
<keyword evidence="3" id="KW-0560">Oxidoreductase</keyword>
<dbReference type="PANTHER" id="PTHR21089">
    <property type="entry name" value="SHIKIMATE DEHYDROGENASE"/>
    <property type="match status" value="1"/>
</dbReference>
<dbReference type="InterPro" id="IPR046346">
    <property type="entry name" value="Aminoacid_DH-like_N_sf"/>
</dbReference>
<dbReference type="SUPFAM" id="SSF53223">
    <property type="entry name" value="Aminoacid dehydrogenase-like, N-terminal domain"/>
    <property type="match status" value="1"/>
</dbReference>
<dbReference type="InterPro" id="IPR036291">
    <property type="entry name" value="NAD(P)-bd_dom_sf"/>
</dbReference>
<protein>
    <recommendedName>
        <fullName evidence="5">Shikimate dehydrogenase substrate binding N-terminal domain-containing protein</fullName>
    </recommendedName>
</protein>
<dbReference type="InterPro" id="IPR022893">
    <property type="entry name" value="Shikimate_DH_fam"/>
</dbReference>
<reference evidence="6 7" key="1">
    <citation type="submission" date="2023-02" db="EMBL/GenBank/DDBJ databases">
        <title>Evolution of Hrp T3SS in non-pathogenic Pseudomonas fluorescens.</title>
        <authorList>
            <person name="Liao K."/>
            <person name="Wei H."/>
            <person name="Gu Y."/>
        </authorList>
    </citation>
    <scope>NUCLEOTIDE SEQUENCE [LARGE SCALE GENOMIC DNA]</scope>
    <source>
        <strain evidence="6 7">FP1935</strain>
    </source>
</reference>
<dbReference type="SUPFAM" id="SSF51735">
    <property type="entry name" value="NAD(P)-binding Rossmann-fold domains"/>
    <property type="match status" value="1"/>
</dbReference>
<sequence length="262" mass="28330">MITVVEVDFSESKDPKLSQLACRIPRFFNKDFKSIVEVNRYLRFISRRLRYKSIKMFGEHIKEFGYPIEGFKAPMIYNPYFEAVGIDARVMPMGVRAKDYPTVLPALFRLTNVLGALVTMPHKITTASLVDELSPTAAIAGSCNAILLRPDGSLLGDMFDGEGFVRGALRKGCVIRGARALVIGSGGVGSAIAASLAAAGVAALSLFDERPVAAEQLGARLKRHYPTLDVQVGTRDPAGFEIVVNATPLGVKEGDPLPMDVS</sequence>
<dbReference type="Gene3D" id="3.40.50.720">
    <property type="entry name" value="NAD(P)-binding Rossmann-like Domain"/>
    <property type="match status" value="1"/>
</dbReference>
<dbReference type="InterPro" id="IPR013708">
    <property type="entry name" value="Shikimate_DH-bd_N"/>
</dbReference>
<keyword evidence="2" id="KW-0521">NADP</keyword>
<organism evidence="6 7">
    <name type="scientific">Pseudomonas cucumis</name>
    <dbReference type="NCBI Taxonomy" id="2954082"/>
    <lineage>
        <taxon>Bacteria</taxon>
        <taxon>Pseudomonadati</taxon>
        <taxon>Pseudomonadota</taxon>
        <taxon>Gammaproteobacteria</taxon>
        <taxon>Pseudomonadales</taxon>
        <taxon>Pseudomonadaceae</taxon>
        <taxon>Pseudomonas</taxon>
    </lineage>
</organism>
<keyword evidence="7" id="KW-1185">Reference proteome</keyword>
<comment type="pathway">
    <text evidence="1">Metabolic intermediate biosynthesis; chorismate biosynthesis; chorismate from D-erythrose 4-phosphate and phosphoenolpyruvate: step 4/7.</text>
</comment>
<gene>
    <name evidence="6" type="ORF">PSH97_13040</name>
</gene>
<feature type="domain" description="Shikimate dehydrogenase substrate binding N-terminal" evidence="5">
    <location>
        <begin position="64"/>
        <end position="146"/>
    </location>
</feature>
<evidence type="ECO:0000259" key="5">
    <source>
        <dbReference type="Pfam" id="PF08501"/>
    </source>
</evidence>
<evidence type="ECO:0000256" key="2">
    <source>
        <dbReference type="ARBA" id="ARBA00022857"/>
    </source>
</evidence>
<dbReference type="EMBL" id="CP117454">
    <property type="protein sequence ID" value="WLG87387.1"/>
    <property type="molecule type" value="Genomic_DNA"/>
</dbReference>
<name>A0ABY9F5N3_9PSED</name>
<dbReference type="Pfam" id="PF08501">
    <property type="entry name" value="Shikimate_dh_N"/>
    <property type="match status" value="1"/>
</dbReference>
<evidence type="ECO:0000313" key="7">
    <source>
        <dbReference type="Proteomes" id="UP001239418"/>
    </source>
</evidence>
<evidence type="ECO:0000313" key="6">
    <source>
        <dbReference type="EMBL" id="WLG87387.1"/>
    </source>
</evidence>
<accession>A0ABY9F5N3</accession>
<keyword evidence="4" id="KW-0057">Aromatic amino acid biosynthesis</keyword>
<dbReference type="Proteomes" id="UP001239418">
    <property type="component" value="Chromosome"/>
</dbReference>
<proteinExistence type="predicted"/>